<evidence type="ECO:0000259" key="2">
    <source>
        <dbReference type="Pfam" id="PF01609"/>
    </source>
</evidence>
<protein>
    <submittedName>
        <fullName evidence="4">IS1634 family transposase</fullName>
    </submittedName>
</protein>
<keyword evidence="1" id="KW-1133">Transmembrane helix</keyword>
<dbReference type="Pfam" id="PF14104">
    <property type="entry name" value="DUF4277"/>
    <property type="match status" value="1"/>
</dbReference>
<reference evidence="4 5" key="1">
    <citation type="submission" date="2024-04" db="EMBL/GenBank/DDBJ databases">
        <title>Genome sequencing and metabolic network reconstruction of aminoacids and betaine degradation by Anoxynatronum sibiricum.</title>
        <authorList>
            <person name="Detkova E.N."/>
            <person name="Boltjanskaja Y.V."/>
            <person name="Mardanov A.V."/>
            <person name="Kevbrin V."/>
        </authorList>
    </citation>
    <scope>NUCLEOTIDE SEQUENCE [LARGE SCALE GENOMIC DNA]</scope>
    <source>
        <strain evidence="4 5">Z-7981</strain>
    </source>
</reference>
<keyword evidence="1" id="KW-0812">Transmembrane</keyword>
<feature type="transmembrane region" description="Helical" evidence="1">
    <location>
        <begin position="459"/>
        <end position="478"/>
    </location>
</feature>
<dbReference type="EMBL" id="JBCITM010000018">
    <property type="protein sequence ID" value="MEN1761578.1"/>
    <property type="molecule type" value="Genomic_DNA"/>
</dbReference>
<proteinExistence type="predicted"/>
<organism evidence="4 5">
    <name type="scientific">Anoxynatronum sibiricum</name>
    <dbReference type="NCBI Taxonomy" id="210623"/>
    <lineage>
        <taxon>Bacteria</taxon>
        <taxon>Bacillati</taxon>
        <taxon>Bacillota</taxon>
        <taxon>Clostridia</taxon>
        <taxon>Eubacteriales</taxon>
        <taxon>Clostridiaceae</taxon>
        <taxon>Anoxynatronum</taxon>
    </lineage>
</organism>
<evidence type="ECO:0000256" key="1">
    <source>
        <dbReference type="SAM" id="Phobius"/>
    </source>
</evidence>
<dbReference type="PANTHER" id="PTHR34614">
    <property type="match status" value="1"/>
</dbReference>
<dbReference type="Proteomes" id="UP001407405">
    <property type="component" value="Unassembled WGS sequence"/>
</dbReference>
<sequence length="554" mass="63575">MSQGTMIDAHSPGKAGLIVGLSEEMGLVELFNKKLSSDRGRPEDIPNGVMAQMMMVNMCDDHHPLWRLDDYYAMKDLEGLFHYPIRHEQINDDRFGHFLDRLQEAGPREIFSRLAANAFLRYDIQVQHINYDTTSKVMWGTYETEDGKLGEIEIDFGHSKQKRPDKKQIKLGIGTAEGIVVDGQVFSGNKDDKTWNNENLELVEDVLSSLHINKDTFCYIADSALFSEENLKKAAQKGITLITRMPDNVTEAKELLQLAVEAFDTLEPLTLTNAKDQVVPYRVRSEIIQYKGYPLACGICYSASMKEQKEKSQQKKIAKEGEELAKKLNPFQKRTFACEEDARLEIQKLSKDIQKLKFHQVQFDIKEVPKRKPGRPAKGKDPQWVYQLVPHITEDEKAITAHLIRECTFILASNRTDFSATQLLQEYKTQSQTEKKFQQLKSPHFVNAMFLDSPQRIEAFAYLMLMVILLLSVAEYVVRREMKKTGEKIVGLGKREVFNPTLFAIYTIFYSVRVNLYEHNGRIERRLAHPLFDNVKTVLKHLGIPEDTFTRGSA</sequence>
<dbReference type="InterPro" id="IPR025457">
    <property type="entry name" value="DUF4277"/>
</dbReference>
<evidence type="ECO:0000313" key="4">
    <source>
        <dbReference type="EMBL" id="MEN1761578.1"/>
    </source>
</evidence>
<dbReference type="InterPro" id="IPR047654">
    <property type="entry name" value="IS1634_transpos"/>
</dbReference>
<keyword evidence="5" id="KW-1185">Reference proteome</keyword>
<dbReference type="RefSeq" id="WP_343186865.1">
    <property type="nucleotide sequence ID" value="NZ_JBCITM010000018.1"/>
</dbReference>
<dbReference type="Pfam" id="PF01609">
    <property type="entry name" value="DDE_Tnp_1"/>
    <property type="match status" value="1"/>
</dbReference>
<dbReference type="NCBIfam" id="NF033559">
    <property type="entry name" value="transpos_IS1634"/>
    <property type="match status" value="1"/>
</dbReference>
<name>A0ABU9VWN3_9CLOT</name>
<feature type="domain" description="Transposase IS4-like" evidence="2">
    <location>
        <begin position="177"/>
        <end position="470"/>
    </location>
</feature>
<accession>A0ABU9VWN3</accession>
<gene>
    <name evidence="4" type="ORF">AAIG11_13905</name>
</gene>
<comment type="caution">
    <text evidence="4">The sequence shown here is derived from an EMBL/GenBank/DDBJ whole genome shotgun (WGS) entry which is preliminary data.</text>
</comment>
<evidence type="ECO:0000259" key="3">
    <source>
        <dbReference type="Pfam" id="PF14104"/>
    </source>
</evidence>
<evidence type="ECO:0000313" key="5">
    <source>
        <dbReference type="Proteomes" id="UP001407405"/>
    </source>
</evidence>
<dbReference type="InterPro" id="IPR002559">
    <property type="entry name" value="Transposase_11"/>
</dbReference>
<dbReference type="PANTHER" id="PTHR34614:SF2">
    <property type="entry name" value="TRANSPOSASE IS4-LIKE DOMAIN-CONTAINING PROTEIN"/>
    <property type="match status" value="1"/>
</dbReference>
<keyword evidence="1" id="KW-0472">Membrane</keyword>
<feature type="domain" description="DUF4277" evidence="3">
    <location>
        <begin position="15"/>
        <end position="115"/>
    </location>
</feature>